<accession>A0ACD4NRZ3</accession>
<evidence type="ECO:0000313" key="2">
    <source>
        <dbReference type="Proteomes" id="UP001163223"/>
    </source>
</evidence>
<evidence type="ECO:0000313" key="1">
    <source>
        <dbReference type="EMBL" id="WAJ29569.1"/>
    </source>
</evidence>
<protein>
    <submittedName>
        <fullName evidence="1">SH3 domain-containing protein</fullName>
    </submittedName>
</protein>
<dbReference type="EMBL" id="CP113520">
    <property type="protein sequence ID" value="WAJ29569.1"/>
    <property type="molecule type" value="Genomic_DNA"/>
</dbReference>
<name>A0ACD4NRZ3_9HYPH</name>
<reference evidence="1" key="1">
    <citation type="submission" date="2022-11" db="EMBL/GenBank/DDBJ databases">
        <title>beta-Carotene-producing bacterium, Jeongeuplla avenae sp. nov., alleviates the salt stress of Arabidopsis seedlings.</title>
        <authorList>
            <person name="Jiang L."/>
            <person name="Lee J."/>
        </authorList>
    </citation>
    <scope>NUCLEOTIDE SEQUENCE</scope>
    <source>
        <strain evidence="1">DY_R2A_6</strain>
    </source>
</reference>
<keyword evidence="2" id="KW-1185">Reference proteome</keyword>
<proteinExistence type="predicted"/>
<organism evidence="1 2">
    <name type="scientific">Antarcticirhabdus aurantiaca</name>
    <dbReference type="NCBI Taxonomy" id="2606717"/>
    <lineage>
        <taxon>Bacteria</taxon>
        <taxon>Pseudomonadati</taxon>
        <taxon>Pseudomonadota</taxon>
        <taxon>Alphaproteobacteria</taxon>
        <taxon>Hyphomicrobiales</taxon>
        <taxon>Aurantimonadaceae</taxon>
        <taxon>Antarcticirhabdus</taxon>
    </lineage>
</organism>
<sequence length="198" mass="22911">MRKTLLSILAAAAATLALPAAANAATAIATTNVNLRAGPSTAYPAVDVVPAGDDVRIFGCLSNRAWCDVGYRGYRGWMSSNYLAYVRDSRRYTGPRVVEIVRAPTISFSIGSYWDRNYRDRPFYRDRDRFDRDFDGPPRRRDRDDWDRPRRGDWAREDVHRRARQEFNRDLDARLRDIDEGYDDDYRPRRGGGGYDRY</sequence>
<gene>
    <name evidence="1" type="ORF">OXU80_04870</name>
</gene>
<dbReference type="Proteomes" id="UP001163223">
    <property type="component" value="Chromosome"/>
</dbReference>